<dbReference type="GO" id="GO:0008194">
    <property type="term" value="F:UDP-glycosyltransferase activity"/>
    <property type="evidence" value="ECO:0007669"/>
    <property type="project" value="InterPro"/>
</dbReference>
<evidence type="ECO:0000256" key="1">
    <source>
        <dbReference type="ARBA" id="ARBA00006962"/>
    </source>
</evidence>
<evidence type="ECO:0000256" key="3">
    <source>
        <dbReference type="ARBA" id="ARBA00022679"/>
    </source>
</evidence>
<dbReference type="PANTHER" id="PTHR48050:SF13">
    <property type="entry name" value="STEROL 3-BETA-GLUCOSYLTRANSFERASE UGT80A2"/>
    <property type="match status" value="1"/>
</dbReference>
<proteinExistence type="inferred from homology"/>
<dbReference type="InterPro" id="IPR002213">
    <property type="entry name" value="UDP_glucos_trans"/>
</dbReference>
<reference evidence="6 7" key="1">
    <citation type="journal article" date="2014" name="Int. J. Syst. Evol. Microbiol.">
        <title>Complete genome sequence of Corynebacterium casei LMG S-19264T (=DSM 44701T), isolated from a smear-ripened cheese.</title>
        <authorList>
            <consortium name="US DOE Joint Genome Institute (JGI-PGF)"/>
            <person name="Walter F."/>
            <person name="Albersmeier A."/>
            <person name="Kalinowski J."/>
            <person name="Ruckert C."/>
        </authorList>
    </citation>
    <scope>NUCLEOTIDE SEQUENCE [LARGE SCALE GENOMIC DNA]</scope>
    <source>
        <strain evidence="6 7">CGMCC 4.7111</strain>
    </source>
</reference>
<dbReference type="RefSeq" id="WP_189188612.1">
    <property type="nucleotide sequence ID" value="NZ_BMMM01000010.1"/>
</dbReference>
<evidence type="ECO:0000256" key="2">
    <source>
        <dbReference type="ARBA" id="ARBA00022676"/>
    </source>
</evidence>
<dbReference type="CDD" id="cd03784">
    <property type="entry name" value="GT1_Gtf-like"/>
    <property type="match status" value="1"/>
</dbReference>
<dbReference type="EMBL" id="BMMM01000010">
    <property type="protein sequence ID" value="GGN74391.1"/>
    <property type="molecule type" value="Genomic_DNA"/>
</dbReference>
<comment type="similarity">
    <text evidence="1">Belongs to the glycosyltransferase 28 family.</text>
</comment>
<keyword evidence="7" id="KW-1185">Reference proteome</keyword>
<dbReference type="Proteomes" id="UP000600365">
    <property type="component" value="Unassembled WGS sequence"/>
</dbReference>
<dbReference type="InterPro" id="IPR048284">
    <property type="entry name" value="EryCIII-like_N"/>
</dbReference>
<evidence type="ECO:0000259" key="4">
    <source>
        <dbReference type="Pfam" id="PF06722"/>
    </source>
</evidence>
<evidence type="ECO:0000259" key="5">
    <source>
        <dbReference type="Pfam" id="PF21036"/>
    </source>
</evidence>
<protein>
    <submittedName>
        <fullName evidence="6">Glycosyl transferase</fullName>
    </submittedName>
</protein>
<dbReference type="Pfam" id="PF21036">
    <property type="entry name" value="EryCIII-like_N"/>
    <property type="match status" value="1"/>
</dbReference>
<dbReference type="PANTHER" id="PTHR48050">
    <property type="entry name" value="STEROL 3-BETA-GLUCOSYLTRANSFERASE"/>
    <property type="match status" value="1"/>
</dbReference>
<dbReference type="Pfam" id="PF06722">
    <property type="entry name" value="EryCIII-like_C"/>
    <property type="match status" value="1"/>
</dbReference>
<gene>
    <name evidence="6" type="ORF">GCM10011579_053410</name>
</gene>
<dbReference type="InterPro" id="IPR010610">
    <property type="entry name" value="EryCIII-like_C"/>
</dbReference>
<dbReference type="SUPFAM" id="SSF53756">
    <property type="entry name" value="UDP-Glycosyltransferase/glycogen phosphorylase"/>
    <property type="match status" value="1"/>
</dbReference>
<dbReference type="InterPro" id="IPR050426">
    <property type="entry name" value="Glycosyltransferase_28"/>
</dbReference>
<dbReference type="GO" id="GO:0016758">
    <property type="term" value="F:hexosyltransferase activity"/>
    <property type="evidence" value="ECO:0007669"/>
    <property type="project" value="UniProtKB-ARBA"/>
</dbReference>
<sequence>MRVLFMSTPVSTHFAPSIPLAWALRAAGHEVLVAGQPDIVGTAHGAGLCTAVVGEYFDALEPLTSGLPDGKRPIEVGRTRVRDGHWDAVNKIWLIHCRYMVSRYLALAREWQPDLIVADPLEFSALIVGGVLGIPTVNRRWGIDPAGFPGQEMARRTMGTMLGRLGLDGLPEPALVIDPCPPSLQVPEAPPSQGMRYVPYNGTGTLPDWAKEEPRGQRRICVTFGRLTAALNGIPLFRATAEAAGELDGVETILTLEPEFQDELGSVPPSVRVVDPAPLNLFLDTCDAIVHHGGASSTLTASAYGLPQLVLPGITDTFVVADRVEAVGAGRQLDEAETQNDPAAIQAALRAVLDEPGYTKGAHQLRDEIAAMPTPADLVPVLEELVG</sequence>
<accession>A0A917Y800</accession>
<feature type="domain" description="Erythromycin biosynthesis protein CIII-like C-terminal" evidence="4">
    <location>
        <begin position="242"/>
        <end position="385"/>
    </location>
</feature>
<dbReference type="Gene3D" id="3.40.50.2000">
    <property type="entry name" value="Glycogen Phosphorylase B"/>
    <property type="match status" value="2"/>
</dbReference>
<name>A0A917Y800_9ACTN</name>
<evidence type="ECO:0000313" key="7">
    <source>
        <dbReference type="Proteomes" id="UP000600365"/>
    </source>
</evidence>
<comment type="caution">
    <text evidence="6">The sequence shown here is derived from an EMBL/GenBank/DDBJ whole genome shotgun (WGS) entry which is preliminary data.</text>
</comment>
<feature type="domain" description="Erythromycin biosynthesis protein CIII-like N-terminal" evidence="5">
    <location>
        <begin position="22"/>
        <end position="225"/>
    </location>
</feature>
<organism evidence="6 7">
    <name type="scientific">Streptomyces albiflavescens</name>
    <dbReference type="NCBI Taxonomy" id="1623582"/>
    <lineage>
        <taxon>Bacteria</taxon>
        <taxon>Bacillati</taxon>
        <taxon>Actinomycetota</taxon>
        <taxon>Actinomycetes</taxon>
        <taxon>Kitasatosporales</taxon>
        <taxon>Streptomycetaceae</taxon>
        <taxon>Streptomyces</taxon>
    </lineage>
</organism>
<dbReference type="AlphaFoldDB" id="A0A917Y800"/>
<evidence type="ECO:0000313" key="6">
    <source>
        <dbReference type="EMBL" id="GGN74391.1"/>
    </source>
</evidence>
<keyword evidence="3 6" id="KW-0808">Transferase</keyword>
<dbReference type="GO" id="GO:0017000">
    <property type="term" value="P:antibiotic biosynthetic process"/>
    <property type="evidence" value="ECO:0007669"/>
    <property type="project" value="UniProtKB-ARBA"/>
</dbReference>
<keyword evidence="2" id="KW-0328">Glycosyltransferase</keyword>